<dbReference type="EMBL" id="BOQP01000006">
    <property type="protein sequence ID" value="GIM69444.1"/>
    <property type="molecule type" value="Genomic_DNA"/>
</dbReference>
<comment type="caution">
    <text evidence="2">The sequence shown here is derived from an EMBL/GenBank/DDBJ whole genome shotgun (WGS) entry which is preliminary data.</text>
</comment>
<reference evidence="2" key="1">
    <citation type="submission" date="2021-03" db="EMBL/GenBank/DDBJ databases">
        <title>Whole genome shotgun sequence of Actinoplanes consettensis NBRC 14913.</title>
        <authorList>
            <person name="Komaki H."/>
            <person name="Tamura T."/>
        </authorList>
    </citation>
    <scope>NUCLEOTIDE SEQUENCE</scope>
    <source>
        <strain evidence="2">NBRC 14913</strain>
    </source>
</reference>
<gene>
    <name evidence="2" type="ORF">Aco04nite_15380</name>
</gene>
<proteinExistence type="predicted"/>
<evidence type="ECO:0000313" key="3">
    <source>
        <dbReference type="Proteomes" id="UP000680865"/>
    </source>
</evidence>
<dbReference type="AlphaFoldDB" id="A0A919SD18"/>
<name>A0A919SD18_9ACTN</name>
<accession>A0A919SD18</accession>
<sequence length="124" mass="12203">MGGEFVGGQGEGAGFAGQEAAGCGVQGWGEEAAGGDHEACFVEELEEGADFGGGDAEGGGALEDGSLGAGAVQEVEDFGCCGVAEVDQDRAGGVQAELQGVGASPDAGQARQQHRPMQHRSAHV</sequence>
<feature type="region of interest" description="Disordered" evidence="1">
    <location>
        <begin position="98"/>
        <end position="124"/>
    </location>
</feature>
<keyword evidence="3" id="KW-1185">Reference proteome</keyword>
<evidence type="ECO:0000256" key="1">
    <source>
        <dbReference type="SAM" id="MobiDB-lite"/>
    </source>
</evidence>
<organism evidence="2 3">
    <name type="scientific">Winogradskya consettensis</name>
    <dbReference type="NCBI Taxonomy" id="113560"/>
    <lineage>
        <taxon>Bacteria</taxon>
        <taxon>Bacillati</taxon>
        <taxon>Actinomycetota</taxon>
        <taxon>Actinomycetes</taxon>
        <taxon>Micromonosporales</taxon>
        <taxon>Micromonosporaceae</taxon>
        <taxon>Winogradskya</taxon>
    </lineage>
</organism>
<dbReference type="Proteomes" id="UP000680865">
    <property type="component" value="Unassembled WGS sequence"/>
</dbReference>
<feature type="compositionally biased region" description="Basic residues" evidence="1">
    <location>
        <begin position="112"/>
        <end position="124"/>
    </location>
</feature>
<protein>
    <submittedName>
        <fullName evidence="2">Uncharacterized protein</fullName>
    </submittedName>
</protein>
<evidence type="ECO:0000313" key="2">
    <source>
        <dbReference type="EMBL" id="GIM69444.1"/>
    </source>
</evidence>